<keyword evidence="2" id="KW-1185">Reference proteome</keyword>
<accession>A0ABP9KRX6</accession>
<sequence length="71" mass="7680">MICVISPTVHWRGFSVNIVIGPHEPRPTRAASHVASAKSILKLMRGKTNICEALDIVLAPKPLSIEADGHQ</sequence>
<dbReference type="Proteomes" id="UP001500518">
    <property type="component" value="Unassembled WGS sequence"/>
</dbReference>
<gene>
    <name evidence="1" type="ORF">GCM10023208_32450</name>
</gene>
<dbReference type="EMBL" id="BAABHV010000023">
    <property type="protein sequence ID" value="GAA5062242.1"/>
    <property type="molecule type" value="Genomic_DNA"/>
</dbReference>
<reference evidence="2" key="1">
    <citation type="journal article" date="2019" name="Int. J. Syst. Evol. Microbiol.">
        <title>The Global Catalogue of Microorganisms (GCM) 10K type strain sequencing project: providing services to taxonomists for standard genome sequencing and annotation.</title>
        <authorList>
            <consortium name="The Broad Institute Genomics Platform"/>
            <consortium name="The Broad Institute Genome Sequencing Center for Infectious Disease"/>
            <person name="Wu L."/>
            <person name="Ma J."/>
        </authorList>
    </citation>
    <scope>NUCLEOTIDE SEQUENCE [LARGE SCALE GENOMIC DNA]</scope>
    <source>
        <strain evidence="2">JCM 18014</strain>
    </source>
</reference>
<organism evidence="1 2">
    <name type="scientific">Erythrobacter westpacificensis</name>
    <dbReference type="NCBI Taxonomy" id="1055231"/>
    <lineage>
        <taxon>Bacteria</taxon>
        <taxon>Pseudomonadati</taxon>
        <taxon>Pseudomonadota</taxon>
        <taxon>Alphaproteobacteria</taxon>
        <taxon>Sphingomonadales</taxon>
        <taxon>Erythrobacteraceae</taxon>
        <taxon>Erythrobacter/Porphyrobacter group</taxon>
        <taxon>Erythrobacter</taxon>
    </lineage>
</organism>
<comment type="caution">
    <text evidence="1">The sequence shown here is derived from an EMBL/GenBank/DDBJ whole genome shotgun (WGS) entry which is preliminary data.</text>
</comment>
<protein>
    <submittedName>
        <fullName evidence="1">Uncharacterized protein</fullName>
    </submittedName>
</protein>
<proteinExistence type="predicted"/>
<evidence type="ECO:0000313" key="2">
    <source>
        <dbReference type="Proteomes" id="UP001500518"/>
    </source>
</evidence>
<evidence type="ECO:0000313" key="1">
    <source>
        <dbReference type="EMBL" id="GAA5062242.1"/>
    </source>
</evidence>
<name>A0ABP9KRX6_9SPHN</name>